<keyword evidence="2" id="KW-1185">Reference proteome</keyword>
<protein>
    <submittedName>
        <fullName evidence="1">Uncharacterized protein</fullName>
    </submittedName>
</protein>
<evidence type="ECO:0000313" key="2">
    <source>
        <dbReference type="Proteomes" id="UP000204657"/>
    </source>
</evidence>
<organism evidence="1 2">
    <name type="scientific">Edwardsiella phage PEi20</name>
    <dbReference type="NCBI Taxonomy" id="1608310"/>
    <lineage>
        <taxon>Viruses</taxon>
        <taxon>Duplodnaviria</taxon>
        <taxon>Heunggongvirae</taxon>
        <taxon>Uroviricota</taxon>
        <taxon>Caudoviricetes</taxon>
        <taxon>Pantevenvirales</taxon>
        <taxon>Straboviridae</taxon>
        <taxon>Tevenvirinae</taxon>
        <taxon>Kanagawavirus</taxon>
        <taxon>Kanagawavirus pei20</taxon>
    </lineage>
</organism>
<dbReference type="KEGG" id="vg:26519234"/>
<sequence length="76" mass="8746">MLYHPNGDGESYKISRKKFEQIFGITYKKSDYGVRFEDAHCGIDPYNEDVGGTIDPLVCSSLEDYIETHNTYCQEI</sequence>
<accession>A0A0B6VSQ2</accession>
<dbReference type="GeneID" id="26519234"/>
<reference evidence="1 2" key="1">
    <citation type="submission" date="2015-02" db="EMBL/GenBank/DDBJ databases">
        <title>Complete genome sequences of Edwardsiella bacteriophages, PEi20 and PEi26.</title>
        <authorList>
            <person name="Yasuike M."/>
            <person name="Nishiki I."/>
            <person name="Iwasaki Y."/>
            <person name="Nakamura Y."/>
            <person name="Fujiwara A."/>
            <person name="Hassan E.S."/>
            <person name="Mahmoud M.M."/>
            <person name="Kawato Y."/>
            <person name="Nagai S."/>
            <person name="Kobayashi T."/>
            <person name="Ototake M."/>
            <person name="Nakai T."/>
        </authorList>
    </citation>
    <scope>NUCLEOTIDE SEQUENCE [LARGE SCALE GENOMIC DNA]</scope>
</reference>
<dbReference type="OrthoDB" id="20432at10239"/>
<proteinExistence type="predicted"/>
<name>A0A0B6VSQ2_9CAUD</name>
<dbReference type="EMBL" id="AP014714">
    <property type="protein sequence ID" value="BAQ22785.1"/>
    <property type="molecule type" value="Genomic_DNA"/>
</dbReference>
<dbReference type="RefSeq" id="YP_009190293.1">
    <property type="nucleotide sequence ID" value="NC_028683.1"/>
</dbReference>
<dbReference type="Proteomes" id="UP000204657">
    <property type="component" value="Segment"/>
</dbReference>
<evidence type="ECO:0000313" key="1">
    <source>
        <dbReference type="EMBL" id="BAQ22785.1"/>
    </source>
</evidence>